<evidence type="ECO:0000313" key="3">
    <source>
        <dbReference type="Proteomes" id="UP000321827"/>
    </source>
</evidence>
<sequence length="54" mass="5932">MPFRRVLAVLLLAGAWLYLGYLVWQGNPPVNAFMIALGFSVIAGFLWGPNPPES</sequence>
<dbReference type="AlphaFoldDB" id="A0A511RJW1"/>
<organism evidence="2 3">
    <name type="scientific">Oceanithermus desulfurans NBRC 100063</name>
    <dbReference type="NCBI Taxonomy" id="1227550"/>
    <lineage>
        <taxon>Bacteria</taxon>
        <taxon>Thermotogati</taxon>
        <taxon>Deinococcota</taxon>
        <taxon>Deinococci</taxon>
        <taxon>Thermales</taxon>
        <taxon>Thermaceae</taxon>
        <taxon>Oceanithermus</taxon>
    </lineage>
</organism>
<keyword evidence="1" id="KW-0812">Transmembrane</keyword>
<evidence type="ECO:0000313" key="2">
    <source>
        <dbReference type="EMBL" id="GEM89944.1"/>
    </source>
</evidence>
<name>A0A511RJW1_9DEIN</name>
<keyword evidence="1" id="KW-0472">Membrane</keyword>
<comment type="caution">
    <text evidence="2">The sequence shown here is derived from an EMBL/GenBank/DDBJ whole genome shotgun (WGS) entry which is preliminary data.</text>
</comment>
<reference evidence="2 3" key="1">
    <citation type="submission" date="2019-07" db="EMBL/GenBank/DDBJ databases">
        <title>Whole genome shotgun sequence of Oceanithermus desulfurans NBRC 100063.</title>
        <authorList>
            <person name="Hosoyama A."/>
            <person name="Uohara A."/>
            <person name="Ohji S."/>
            <person name="Ichikawa N."/>
        </authorList>
    </citation>
    <scope>NUCLEOTIDE SEQUENCE [LARGE SCALE GENOMIC DNA]</scope>
    <source>
        <strain evidence="2 3">NBRC 100063</strain>
    </source>
</reference>
<protein>
    <submittedName>
        <fullName evidence="2">Uncharacterized protein</fullName>
    </submittedName>
</protein>
<accession>A0A511RJW1</accession>
<dbReference type="Proteomes" id="UP000321827">
    <property type="component" value="Unassembled WGS sequence"/>
</dbReference>
<gene>
    <name evidence="2" type="ORF">ODE01S_13780</name>
</gene>
<evidence type="ECO:0000256" key="1">
    <source>
        <dbReference type="SAM" id="Phobius"/>
    </source>
</evidence>
<dbReference type="EMBL" id="BJXN01000008">
    <property type="protein sequence ID" value="GEM89944.1"/>
    <property type="molecule type" value="Genomic_DNA"/>
</dbReference>
<feature type="transmembrane region" description="Helical" evidence="1">
    <location>
        <begin position="7"/>
        <end position="24"/>
    </location>
</feature>
<dbReference type="RefSeq" id="WP_183677600.1">
    <property type="nucleotide sequence ID" value="NZ_BJXN01000008.1"/>
</dbReference>
<feature type="transmembrane region" description="Helical" evidence="1">
    <location>
        <begin position="30"/>
        <end position="48"/>
    </location>
</feature>
<keyword evidence="1" id="KW-1133">Transmembrane helix</keyword>
<proteinExistence type="predicted"/>